<dbReference type="SUPFAM" id="SSF55729">
    <property type="entry name" value="Acyl-CoA N-acyltransferases (Nat)"/>
    <property type="match status" value="1"/>
</dbReference>
<accession>A0A7W7DF86</accession>
<dbReference type="InterPro" id="IPR051908">
    <property type="entry name" value="Ribosomal_N-acetyltransferase"/>
</dbReference>
<feature type="domain" description="N-acetyltransferase" evidence="1">
    <location>
        <begin position="2"/>
        <end position="164"/>
    </location>
</feature>
<dbReference type="PANTHER" id="PTHR43441">
    <property type="entry name" value="RIBOSOMAL-PROTEIN-SERINE ACETYLTRANSFERASE"/>
    <property type="match status" value="1"/>
</dbReference>
<protein>
    <submittedName>
        <fullName evidence="2">RimJ/RimL family protein N-acetyltransferase</fullName>
    </submittedName>
</protein>
<dbReference type="InterPro" id="IPR016181">
    <property type="entry name" value="Acyl_CoA_acyltransferase"/>
</dbReference>
<evidence type="ECO:0000313" key="3">
    <source>
        <dbReference type="Proteomes" id="UP000542210"/>
    </source>
</evidence>
<comment type="caution">
    <text evidence="2">The sequence shown here is derived from an EMBL/GenBank/DDBJ whole genome shotgun (WGS) entry which is preliminary data.</text>
</comment>
<dbReference type="EMBL" id="JACHND010000001">
    <property type="protein sequence ID" value="MBB4705732.1"/>
    <property type="molecule type" value="Genomic_DNA"/>
</dbReference>
<dbReference type="GO" id="GO:1990189">
    <property type="term" value="F:protein N-terminal-serine acetyltransferase activity"/>
    <property type="evidence" value="ECO:0007669"/>
    <property type="project" value="TreeGrafter"/>
</dbReference>
<dbReference type="PANTHER" id="PTHR43441:SF11">
    <property type="entry name" value="RIBOSOMAL-PROTEIN-SERINE ACETYLTRANSFERASE"/>
    <property type="match status" value="1"/>
</dbReference>
<dbReference type="Gene3D" id="3.40.630.30">
    <property type="match status" value="1"/>
</dbReference>
<keyword evidence="3" id="KW-1185">Reference proteome</keyword>
<dbReference type="Proteomes" id="UP000542210">
    <property type="component" value="Unassembled WGS sequence"/>
</dbReference>
<evidence type="ECO:0000259" key="1">
    <source>
        <dbReference type="PROSITE" id="PS51186"/>
    </source>
</evidence>
<evidence type="ECO:0000313" key="2">
    <source>
        <dbReference type="EMBL" id="MBB4705732.1"/>
    </source>
</evidence>
<sequence length="171" mass="18646">MIAFRGFEPGDAAVIASWVDGPHALATWSGNSGFTWPFTPDQLVDAHAADPARHVIVGTEADGTPVAHLIVLPDRRGWSARIGLVLVAPSGQGRGHGAAIIRAALRLAFEELQVHRVDLGVYPHNAGAIRLYERLGFRREGVLRETTLAGGQWWSTINMSLLDAEWREPRD</sequence>
<dbReference type="AlphaFoldDB" id="A0A7W7DF86"/>
<dbReference type="Pfam" id="PF00583">
    <property type="entry name" value="Acetyltransf_1"/>
    <property type="match status" value="1"/>
</dbReference>
<gene>
    <name evidence="2" type="ORF">BJ982_007276</name>
</gene>
<name>A0A7W7DF86_9ACTN</name>
<dbReference type="GO" id="GO:0005737">
    <property type="term" value="C:cytoplasm"/>
    <property type="evidence" value="ECO:0007669"/>
    <property type="project" value="TreeGrafter"/>
</dbReference>
<dbReference type="CDD" id="cd04301">
    <property type="entry name" value="NAT_SF"/>
    <property type="match status" value="1"/>
</dbReference>
<keyword evidence="2" id="KW-0808">Transferase</keyword>
<dbReference type="GO" id="GO:0008999">
    <property type="term" value="F:protein-N-terminal-alanine acetyltransferase activity"/>
    <property type="evidence" value="ECO:0007669"/>
    <property type="project" value="TreeGrafter"/>
</dbReference>
<dbReference type="RefSeq" id="WP_184887645.1">
    <property type="nucleotide sequence ID" value="NZ_BOOV01000003.1"/>
</dbReference>
<proteinExistence type="predicted"/>
<organism evidence="2 3">
    <name type="scientific">Sphaerisporangium siamense</name>
    <dbReference type="NCBI Taxonomy" id="795645"/>
    <lineage>
        <taxon>Bacteria</taxon>
        <taxon>Bacillati</taxon>
        <taxon>Actinomycetota</taxon>
        <taxon>Actinomycetes</taxon>
        <taxon>Streptosporangiales</taxon>
        <taxon>Streptosporangiaceae</taxon>
        <taxon>Sphaerisporangium</taxon>
    </lineage>
</organism>
<dbReference type="PROSITE" id="PS51186">
    <property type="entry name" value="GNAT"/>
    <property type="match status" value="1"/>
</dbReference>
<reference evidence="2 3" key="1">
    <citation type="submission" date="2020-08" db="EMBL/GenBank/DDBJ databases">
        <title>Sequencing the genomes of 1000 actinobacteria strains.</title>
        <authorList>
            <person name="Klenk H.-P."/>
        </authorList>
    </citation>
    <scope>NUCLEOTIDE SEQUENCE [LARGE SCALE GENOMIC DNA]</scope>
    <source>
        <strain evidence="2 3">DSM 45784</strain>
    </source>
</reference>
<dbReference type="InterPro" id="IPR000182">
    <property type="entry name" value="GNAT_dom"/>
</dbReference>